<proteinExistence type="predicted"/>
<dbReference type="Pfam" id="PF03625">
    <property type="entry name" value="DUF302"/>
    <property type="match status" value="1"/>
</dbReference>
<dbReference type="PANTHER" id="PTHR38342">
    <property type="entry name" value="SLR5037 PROTEIN"/>
    <property type="match status" value="1"/>
</dbReference>
<dbReference type="SUPFAM" id="SSF103247">
    <property type="entry name" value="TT1751-like"/>
    <property type="match status" value="1"/>
</dbReference>
<organism evidence="3 4">
    <name type="scientific">Moraxella oculi</name>
    <dbReference type="NCBI Taxonomy" id="2940516"/>
    <lineage>
        <taxon>Bacteria</taxon>
        <taxon>Pseudomonadati</taxon>
        <taxon>Pseudomonadota</taxon>
        <taxon>Gammaproteobacteria</taxon>
        <taxon>Moraxellales</taxon>
        <taxon>Moraxellaceae</taxon>
        <taxon>Moraxella</taxon>
    </lineage>
</organism>
<keyword evidence="1" id="KW-0732">Signal</keyword>
<name>A0ABW8U6R6_9GAMM</name>
<dbReference type="RefSeq" id="WP_407068836.1">
    <property type="nucleotide sequence ID" value="NZ_JBJJXE010000004.1"/>
</dbReference>
<dbReference type="Gene3D" id="3.30.310.70">
    <property type="entry name" value="TT1751-like domain"/>
    <property type="match status" value="1"/>
</dbReference>
<dbReference type="InterPro" id="IPR005180">
    <property type="entry name" value="DUF302"/>
</dbReference>
<feature type="signal peptide" evidence="1">
    <location>
        <begin position="1"/>
        <end position="19"/>
    </location>
</feature>
<evidence type="ECO:0000313" key="4">
    <source>
        <dbReference type="Proteomes" id="UP001624684"/>
    </source>
</evidence>
<dbReference type="Proteomes" id="UP001624684">
    <property type="component" value="Unassembled WGS sequence"/>
</dbReference>
<evidence type="ECO:0000313" key="3">
    <source>
        <dbReference type="EMBL" id="MFL1732137.1"/>
    </source>
</evidence>
<keyword evidence="4" id="KW-1185">Reference proteome</keyword>
<accession>A0ABW8U6R6</accession>
<evidence type="ECO:0000259" key="2">
    <source>
        <dbReference type="Pfam" id="PF03625"/>
    </source>
</evidence>
<dbReference type="CDD" id="cd14797">
    <property type="entry name" value="DUF302"/>
    <property type="match status" value="1"/>
</dbReference>
<comment type="caution">
    <text evidence="3">The sequence shown here is derived from an EMBL/GenBank/DDBJ whole genome shotgun (WGS) entry which is preliminary data.</text>
</comment>
<dbReference type="InterPro" id="IPR035923">
    <property type="entry name" value="TT1751-like_sf"/>
</dbReference>
<dbReference type="PANTHER" id="PTHR38342:SF2">
    <property type="entry name" value="INNER MEMBRANE OR EXPORTED"/>
    <property type="match status" value="1"/>
</dbReference>
<feature type="domain" description="DUF302" evidence="2">
    <location>
        <begin position="69"/>
        <end position="128"/>
    </location>
</feature>
<gene>
    <name evidence="3" type="ORF">ACJHVH_03865</name>
</gene>
<evidence type="ECO:0000256" key="1">
    <source>
        <dbReference type="SAM" id="SignalP"/>
    </source>
</evidence>
<sequence>MKYNYLFAIMSIFTLTACAHQPHQNSTMVSSQSIAQPVVVLNSTYDFATTKSKILNALKQKNMTIFAEIDHQAAASEVGLTMQPSTVIVFGTPKVGTPYMVKDPIFALQLPLKVLVTEVDGGVQVVMNRTEALVHGSRISNDEVKDTLGKARFLIENAIK</sequence>
<reference evidence="3 4" key="1">
    <citation type="submission" date="2024-11" db="EMBL/GenBank/DDBJ databases">
        <title>First Report of Moraxella oculi in Brazil in an Infectious Bovine Keratoconjunctivitis Outbreak.</title>
        <authorList>
            <person name="Carvalho C.V."/>
            <person name="Domingues R."/>
            <person name="Coutinho C."/>
            <person name="Honorio N.T.B.S."/>
            <person name="Faza D.R.L.R."/>
            <person name="Carvalho W.A."/>
            <person name="Machado A.B.F."/>
            <person name="Martins M.F."/>
            <person name="Gaspar E.B."/>
        </authorList>
    </citation>
    <scope>NUCLEOTIDE SEQUENCE [LARGE SCALE GENOMIC DNA]</scope>
    <source>
        <strain evidence="3 4">2117LE</strain>
    </source>
</reference>
<dbReference type="EMBL" id="JBJJXE010000004">
    <property type="protein sequence ID" value="MFL1732137.1"/>
    <property type="molecule type" value="Genomic_DNA"/>
</dbReference>
<dbReference type="PROSITE" id="PS51257">
    <property type="entry name" value="PROKAR_LIPOPROTEIN"/>
    <property type="match status" value="1"/>
</dbReference>
<feature type="chain" id="PRO_5046284206" evidence="1">
    <location>
        <begin position="20"/>
        <end position="160"/>
    </location>
</feature>
<protein>
    <submittedName>
        <fullName evidence="3">DUF302 domain-containing protein</fullName>
    </submittedName>
</protein>